<keyword evidence="2" id="KW-1185">Reference proteome</keyword>
<evidence type="ECO:0000313" key="1">
    <source>
        <dbReference type="EMBL" id="KAF4960508.1"/>
    </source>
</evidence>
<reference evidence="1" key="1">
    <citation type="journal article" date="2020" name="BMC Genomics">
        <title>Correction to: Identification and distribution of gene clusters required for synthesis of sphingolipid metabolism inhibitors in diverse species of the filamentous fungus Fusarium.</title>
        <authorList>
            <person name="Kim H.S."/>
            <person name="Lohmar J.M."/>
            <person name="Busman M."/>
            <person name="Brown D.W."/>
            <person name="Naumann T.A."/>
            <person name="Divon H.H."/>
            <person name="Lysoe E."/>
            <person name="Uhlig S."/>
            <person name="Proctor R.H."/>
        </authorList>
    </citation>
    <scope>NUCLEOTIDE SEQUENCE</scope>
    <source>
        <strain evidence="1">NRRL 45417</strain>
    </source>
</reference>
<dbReference type="EMBL" id="JABFAI010000020">
    <property type="protein sequence ID" value="KAF4960508.1"/>
    <property type="molecule type" value="Genomic_DNA"/>
</dbReference>
<proteinExistence type="predicted"/>
<sequence>MEPRPHDPSLSESLQPLIELDKAVLVQKMEHAVHAASMLKSQGKRVLIFVRENATALPLNERMRASGLSSHQVATVWTEEECARIVYNFNDASHPADVVITTFATFKDLGLKFYGACL</sequence>
<dbReference type="OrthoDB" id="5023592at2759"/>
<reference evidence="1" key="2">
    <citation type="submission" date="2020-05" db="EMBL/GenBank/DDBJ databases">
        <authorList>
            <person name="Kim H.-S."/>
            <person name="Proctor R.H."/>
            <person name="Brown D.W."/>
        </authorList>
    </citation>
    <scope>NUCLEOTIDE SEQUENCE</scope>
    <source>
        <strain evidence="1">NRRL 45417</strain>
    </source>
</reference>
<organism evidence="1 2">
    <name type="scientific">Fusarium gaditjirri</name>
    <dbReference type="NCBI Taxonomy" id="282569"/>
    <lineage>
        <taxon>Eukaryota</taxon>
        <taxon>Fungi</taxon>
        <taxon>Dikarya</taxon>
        <taxon>Ascomycota</taxon>
        <taxon>Pezizomycotina</taxon>
        <taxon>Sordariomycetes</taxon>
        <taxon>Hypocreomycetidae</taxon>
        <taxon>Hypocreales</taxon>
        <taxon>Nectriaceae</taxon>
        <taxon>Fusarium</taxon>
        <taxon>Fusarium nisikadoi species complex</taxon>
    </lineage>
</organism>
<dbReference type="AlphaFoldDB" id="A0A8H4TM07"/>
<dbReference type="Proteomes" id="UP000604273">
    <property type="component" value="Unassembled WGS sequence"/>
</dbReference>
<accession>A0A8H4TM07</accession>
<name>A0A8H4TM07_9HYPO</name>
<protein>
    <submittedName>
        <fullName evidence="1">Uncharacterized protein</fullName>
    </submittedName>
</protein>
<evidence type="ECO:0000313" key="2">
    <source>
        <dbReference type="Proteomes" id="UP000604273"/>
    </source>
</evidence>
<gene>
    <name evidence="1" type="ORF">FGADI_915</name>
</gene>
<comment type="caution">
    <text evidence="1">The sequence shown here is derived from an EMBL/GenBank/DDBJ whole genome shotgun (WGS) entry which is preliminary data.</text>
</comment>